<sequence length="387" mass="43764">MSVQHNATTESVESIALSDLELPFDASPIMDYHTPAKRLVGTTLIVGYLSDDSDCQNPLEDCDGMGKIHSAHRHSRNHSEMQEALALDSDWEPDLDLVDDFTSRLRRPWIEAAMQSAEFIEWANESAGPTARKDDAYYKRRAAKLWRETDGEYCYGASDIYDFDFTDSVREQVWQELRSEGLIGDRDAVVLDCYEHGGQVWSITGQGMQCRWDTSTGAGVWIPDQCAKEEIERRAAVYAYGEVKDNGSWTRGSGRKRFYAEVDGRWGGEMSPQFKHWHEAFDWLSNQAESLKLPRRKLERESVLEAGRRRAAVELAESALESYNQWLAGSTFGIVSASFENIGTAEEPEWSFVDSDECWGFIGDDYAMEQVTDEVNAKADNLQPKAA</sequence>
<accession>A0A095SBP2</accession>
<dbReference type="PATRIC" id="fig|1177154.3.peg.3694"/>
<keyword evidence="2" id="KW-1185">Reference proteome</keyword>
<proteinExistence type="predicted"/>
<gene>
    <name evidence="1" type="ORF">Y5S_03687</name>
</gene>
<protein>
    <submittedName>
        <fullName evidence="1">Uncharacterized protein</fullName>
    </submittedName>
</protein>
<organism evidence="1 2">
    <name type="scientific">Alcanivorax nanhaiticus</name>
    <dbReference type="NCBI Taxonomy" id="1177154"/>
    <lineage>
        <taxon>Bacteria</taxon>
        <taxon>Pseudomonadati</taxon>
        <taxon>Pseudomonadota</taxon>
        <taxon>Gammaproteobacteria</taxon>
        <taxon>Oceanospirillales</taxon>
        <taxon>Alcanivoracaceae</taxon>
        <taxon>Alcanivorax</taxon>
    </lineage>
</organism>
<reference evidence="1 2" key="1">
    <citation type="submission" date="2012-09" db="EMBL/GenBank/DDBJ databases">
        <title>Genome Sequence of alkane-degrading Bacterium Alcanivorax sp. 19-m-6.</title>
        <authorList>
            <person name="Lai Q."/>
            <person name="Shao Z."/>
        </authorList>
    </citation>
    <scope>NUCLEOTIDE SEQUENCE [LARGE SCALE GENOMIC DNA]</scope>
    <source>
        <strain evidence="1 2">19-m-6</strain>
    </source>
</reference>
<comment type="caution">
    <text evidence="1">The sequence shown here is derived from an EMBL/GenBank/DDBJ whole genome shotgun (WGS) entry which is preliminary data.</text>
</comment>
<evidence type="ECO:0000313" key="1">
    <source>
        <dbReference type="EMBL" id="KGD61679.1"/>
    </source>
</evidence>
<dbReference type="OrthoDB" id="1792542at2"/>
<evidence type="ECO:0000313" key="2">
    <source>
        <dbReference type="Proteomes" id="UP000029444"/>
    </source>
</evidence>
<name>A0A095SBP2_9GAMM</name>
<dbReference type="Proteomes" id="UP000029444">
    <property type="component" value="Unassembled WGS sequence"/>
</dbReference>
<dbReference type="AlphaFoldDB" id="A0A095SBP2"/>
<dbReference type="EMBL" id="ARXV01000024">
    <property type="protein sequence ID" value="KGD61679.1"/>
    <property type="molecule type" value="Genomic_DNA"/>
</dbReference>
<dbReference type="RefSeq" id="WP_035235260.1">
    <property type="nucleotide sequence ID" value="NZ_ARXV01000024.1"/>
</dbReference>
<dbReference type="STRING" id="1177154.Y5S_03687"/>